<dbReference type="EMBL" id="KZ819641">
    <property type="protein sequence ID" value="PWN87081.1"/>
    <property type="molecule type" value="Genomic_DNA"/>
</dbReference>
<feature type="signal peptide" evidence="1">
    <location>
        <begin position="1"/>
        <end position="19"/>
    </location>
</feature>
<organism evidence="2 3">
    <name type="scientific">Acaromyces ingoldii</name>
    <dbReference type="NCBI Taxonomy" id="215250"/>
    <lineage>
        <taxon>Eukaryota</taxon>
        <taxon>Fungi</taxon>
        <taxon>Dikarya</taxon>
        <taxon>Basidiomycota</taxon>
        <taxon>Ustilaginomycotina</taxon>
        <taxon>Exobasidiomycetes</taxon>
        <taxon>Exobasidiales</taxon>
        <taxon>Cryptobasidiaceae</taxon>
        <taxon>Acaromyces</taxon>
    </lineage>
</organism>
<keyword evidence="1" id="KW-0732">Signal</keyword>
<reference evidence="2 3" key="1">
    <citation type="journal article" date="2018" name="Mol. Biol. Evol.">
        <title>Broad Genomic Sampling Reveals a Smut Pathogenic Ancestry of the Fungal Clade Ustilaginomycotina.</title>
        <authorList>
            <person name="Kijpornyongpan T."/>
            <person name="Mondo S.J."/>
            <person name="Barry K."/>
            <person name="Sandor L."/>
            <person name="Lee J."/>
            <person name="Lipzen A."/>
            <person name="Pangilinan J."/>
            <person name="LaButti K."/>
            <person name="Hainaut M."/>
            <person name="Henrissat B."/>
            <person name="Grigoriev I.V."/>
            <person name="Spatafora J.W."/>
            <person name="Aime M.C."/>
        </authorList>
    </citation>
    <scope>NUCLEOTIDE SEQUENCE [LARGE SCALE GENOMIC DNA]</scope>
    <source>
        <strain evidence="2 3">MCA 4198</strain>
    </source>
</reference>
<feature type="chain" id="PRO_5016445023" evidence="1">
    <location>
        <begin position="20"/>
        <end position="156"/>
    </location>
</feature>
<dbReference type="OrthoDB" id="10554242at2759"/>
<evidence type="ECO:0000256" key="1">
    <source>
        <dbReference type="SAM" id="SignalP"/>
    </source>
</evidence>
<evidence type="ECO:0000313" key="2">
    <source>
        <dbReference type="EMBL" id="PWN87081.1"/>
    </source>
</evidence>
<dbReference type="RefSeq" id="XP_025374279.1">
    <property type="nucleotide sequence ID" value="XM_025522846.1"/>
</dbReference>
<evidence type="ECO:0000313" key="3">
    <source>
        <dbReference type="Proteomes" id="UP000245768"/>
    </source>
</evidence>
<accession>A0A316YD27</accession>
<dbReference type="InParanoid" id="A0A316YD27"/>
<keyword evidence="3" id="KW-1185">Reference proteome</keyword>
<protein>
    <submittedName>
        <fullName evidence="2">Uncharacterized protein</fullName>
    </submittedName>
</protein>
<name>A0A316YD27_9BASI</name>
<dbReference type="AlphaFoldDB" id="A0A316YD27"/>
<proteinExistence type="predicted"/>
<dbReference type="Proteomes" id="UP000245768">
    <property type="component" value="Unassembled WGS sequence"/>
</dbReference>
<gene>
    <name evidence="2" type="ORF">FA10DRAFT_269689</name>
</gene>
<sequence length="156" mass="15350">MRSSAVALVALAAVTQVWANSPAPTPALEKRQAFPSGLDVSQIAANPSSFLSEASKLLTIPAAASVFSSVTADPAFASSLSEALVSQYGSSTANSYLSSAYKELASVTSSAASAQSTTSQSSSSSSNSNSAPSSIVPTVALSAVAAAGVALLFAAL</sequence>
<dbReference type="GeneID" id="37044762"/>